<evidence type="ECO:0000256" key="1">
    <source>
        <dbReference type="PROSITE-ProRule" id="PRU00325"/>
    </source>
</evidence>
<dbReference type="GO" id="GO:0008270">
    <property type="term" value="F:zinc ion binding"/>
    <property type="evidence" value="ECO:0007669"/>
    <property type="project" value="UniProtKB-KW"/>
</dbReference>
<dbReference type="PATRIC" id="fig|186479.3.peg.11000"/>
<keyword evidence="4" id="KW-1185">Reference proteome</keyword>
<proteinExistence type="predicted"/>
<accession>A0A0P9D7Q5</accession>
<gene>
    <name evidence="3" type="ORF">SE17_21890</name>
</gene>
<organism evidence="3 4">
    <name type="scientific">Kouleothrix aurantiaca</name>
    <dbReference type="NCBI Taxonomy" id="186479"/>
    <lineage>
        <taxon>Bacteria</taxon>
        <taxon>Bacillati</taxon>
        <taxon>Chloroflexota</taxon>
        <taxon>Chloroflexia</taxon>
        <taxon>Chloroflexales</taxon>
        <taxon>Roseiflexineae</taxon>
        <taxon>Roseiflexaceae</taxon>
        <taxon>Kouleothrix</taxon>
    </lineage>
</organism>
<name>A0A0P9D7Q5_9CHLR</name>
<evidence type="ECO:0000313" key="3">
    <source>
        <dbReference type="EMBL" id="KPV51319.1"/>
    </source>
</evidence>
<dbReference type="EMBL" id="LJCR01000967">
    <property type="protein sequence ID" value="KPV51319.1"/>
    <property type="molecule type" value="Genomic_DNA"/>
</dbReference>
<keyword evidence="1" id="KW-0863">Zinc-finger</keyword>
<comment type="caution">
    <text evidence="3">The sequence shown here is derived from an EMBL/GenBank/DDBJ whole genome shotgun (WGS) entry which is preliminary data.</text>
</comment>
<reference evidence="3 4" key="1">
    <citation type="submission" date="2015-09" db="EMBL/GenBank/DDBJ databases">
        <title>Draft genome sequence of Kouleothrix aurantiaca JCM 19913.</title>
        <authorList>
            <person name="Hemp J."/>
        </authorList>
    </citation>
    <scope>NUCLEOTIDE SEQUENCE [LARGE SCALE GENOMIC DNA]</scope>
    <source>
        <strain evidence="3 4">COM-B</strain>
    </source>
</reference>
<feature type="domain" description="SWIM-type" evidence="2">
    <location>
        <begin position="38"/>
        <end position="71"/>
    </location>
</feature>
<dbReference type="PROSITE" id="PS50966">
    <property type="entry name" value="ZF_SWIM"/>
    <property type="match status" value="1"/>
</dbReference>
<keyword evidence="1" id="KW-0862">Zinc</keyword>
<dbReference type="Proteomes" id="UP000050509">
    <property type="component" value="Unassembled WGS sequence"/>
</dbReference>
<evidence type="ECO:0000259" key="2">
    <source>
        <dbReference type="PROSITE" id="PS50966"/>
    </source>
</evidence>
<sequence>MHSDLIGKIEKARRYAQEPERIAINELKATFHGGNSDHLITLHENHWSCDCSFFRMWNTCAHVMAFQKIFDPMLAPEAREATSPITTTDEMAVAMS</sequence>
<evidence type="ECO:0000313" key="4">
    <source>
        <dbReference type="Proteomes" id="UP000050509"/>
    </source>
</evidence>
<protein>
    <recommendedName>
        <fullName evidence="2">SWIM-type domain-containing protein</fullName>
    </recommendedName>
</protein>
<keyword evidence="1" id="KW-0479">Metal-binding</keyword>
<dbReference type="InterPro" id="IPR007527">
    <property type="entry name" value="Znf_SWIM"/>
</dbReference>
<dbReference type="AlphaFoldDB" id="A0A0P9D7Q5"/>